<dbReference type="InterPro" id="IPR018313">
    <property type="entry name" value="SBP_3_CS"/>
</dbReference>
<evidence type="ECO:0000259" key="3">
    <source>
        <dbReference type="SMART" id="SM00062"/>
    </source>
</evidence>
<dbReference type="PANTHER" id="PTHR35936">
    <property type="entry name" value="MEMBRANE-BOUND LYTIC MUREIN TRANSGLYCOSYLASE F"/>
    <property type="match status" value="1"/>
</dbReference>
<feature type="domain" description="Solute-binding protein family 3/N-terminal" evidence="3">
    <location>
        <begin position="30"/>
        <end position="249"/>
    </location>
</feature>
<evidence type="ECO:0000313" key="4">
    <source>
        <dbReference type="EMBL" id="MPN03284.1"/>
    </source>
</evidence>
<keyword evidence="2" id="KW-0732">Signal</keyword>
<dbReference type="EMBL" id="VSSQ01049210">
    <property type="protein sequence ID" value="MPN03284.1"/>
    <property type="molecule type" value="Genomic_DNA"/>
</dbReference>
<name>A0A645ERY7_9ZZZZ</name>
<dbReference type="GO" id="GO:0030313">
    <property type="term" value="C:cell envelope"/>
    <property type="evidence" value="ECO:0007669"/>
    <property type="project" value="UniProtKB-SubCell"/>
</dbReference>
<accession>A0A645ERY7</accession>
<dbReference type="Pfam" id="PF00497">
    <property type="entry name" value="SBP_bac_3"/>
    <property type="match status" value="1"/>
</dbReference>
<dbReference type="PANTHER" id="PTHR35936:SF17">
    <property type="entry name" value="ARGININE-BINDING EXTRACELLULAR PROTEIN ARTP"/>
    <property type="match status" value="1"/>
</dbReference>
<sequence length="250" mass="26996">MKHKILVLLSVLLLISSLLFAQGKKESKDGFVFASDATWPPLEFVENGQLTGFEVELMPLIGEKVGVTMTVKNIPWDTIFAGLANGAYDGVASGVTVTEERKATMDFSTPILKAGQVVIIRTSDAAKVKGIDDLSGKRIGVQIGTTGDFALENYPVTRRAYDDIGLAIEDLLNGNVDAAVCDSLIASDFVLANENYKSKLSVAGEPFTEEDIAIAVKKGNKELLDLVNNGLELAKKDGSFDQLKKKWNLL</sequence>
<comment type="caution">
    <text evidence="4">The sequence shown here is derived from an EMBL/GenBank/DDBJ whole genome shotgun (WGS) entry which is preliminary data.</text>
</comment>
<dbReference type="PROSITE" id="PS01039">
    <property type="entry name" value="SBP_BACTERIAL_3"/>
    <property type="match status" value="1"/>
</dbReference>
<dbReference type="SMART" id="SM00062">
    <property type="entry name" value="PBPb"/>
    <property type="match status" value="1"/>
</dbReference>
<organism evidence="4">
    <name type="scientific">bioreactor metagenome</name>
    <dbReference type="NCBI Taxonomy" id="1076179"/>
    <lineage>
        <taxon>unclassified sequences</taxon>
        <taxon>metagenomes</taxon>
        <taxon>ecological metagenomes</taxon>
    </lineage>
</organism>
<protein>
    <submittedName>
        <fullName evidence="4">L-cystine-binding protein FliY</fullName>
    </submittedName>
</protein>
<evidence type="ECO:0000256" key="2">
    <source>
        <dbReference type="ARBA" id="ARBA00022729"/>
    </source>
</evidence>
<reference evidence="4" key="1">
    <citation type="submission" date="2019-08" db="EMBL/GenBank/DDBJ databases">
        <authorList>
            <person name="Kucharzyk K."/>
            <person name="Murdoch R.W."/>
            <person name="Higgins S."/>
            <person name="Loffler F."/>
        </authorList>
    </citation>
    <scope>NUCLEOTIDE SEQUENCE</scope>
</reference>
<dbReference type="SUPFAM" id="SSF53850">
    <property type="entry name" value="Periplasmic binding protein-like II"/>
    <property type="match status" value="1"/>
</dbReference>
<proteinExistence type="predicted"/>
<dbReference type="InterPro" id="IPR001638">
    <property type="entry name" value="Solute-binding_3/MltF_N"/>
</dbReference>
<comment type="subcellular location">
    <subcellularLocation>
        <location evidence="1">Cell envelope</location>
    </subcellularLocation>
</comment>
<evidence type="ECO:0000256" key="1">
    <source>
        <dbReference type="ARBA" id="ARBA00004196"/>
    </source>
</evidence>
<dbReference type="AlphaFoldDB" id="A0A645ERY7"/>
<dbReference type="Gene3D" id="3.40.190.10">
    <property type="entry name" value="Periplasmic binding protein-like II"/>
    <property type="match status" value="2"/>
</dbReference>
<dbReference type="CDD" id="cd13624">
    <property type="entry name" value="PBP2_Arg_Lys_His"/>
    <property type="match status" value="1"/>
</dbReference>
<gene>
    <name evidence="4" type="primary">fliY_27</name>
    <name evidence="4" type="ORF">SDC9_150511</name>
</gene>